<accession>A0A7J7M0G2</accession>
<dbReference type="GO" id="GO:0004185">
    <property type="term" value="F:serine-type carboxypeptidase activity"/>
    <property type="evidence" value="ECO:0007669"/>
    <property type="project" value="InterPro"/>
</dbReference>
<evidence type="ECO:0000256" key="4">
    <source>
        <dbReference type="ARBA" id="ARBA00022729"/>
    </source>
</evidence>
<evidence type="ECO:0000313" key="9">
    <source>
        <dbReference type="Proteomes" id="UP000541444"/>
    </source>
</evidence>
<evidence type="ECO:0000256" key="6">
    <source>
        <dbReference type="ARBA" id="ARBA00023157"/>
    </source>
</evidence>
<dbReference type="EMBL" id="JACGCM010001854">
    <property type="protein sequence ID" value="KAF6148294.1"/>
    <property type="molecule type" value="Genomic_DNA"/>
</dbReference>
<dbReference type="Gene3D" id="3.40.50.11320">
    <property type="match status" value="1"/>
</dbReference>
<dbReference type="AlphaFoldDB" id="A0A7J7M0G2"/>
<comment type="caution">
    <text evidence="8">The sequence shown here is derived from an EMBL/GenBank/DDBJ whole genome shotgun (WGS) entry which is preliminary data.</text>
</comment>
<evidence type="ECO:0000256" key="1">
    <source>
        <dbReference type="ARBA" id="ARBA00009431"/>
    </source>
</evidence>
<sequence>MANRLRVWVYSRDTDGRVPVTSTRYSLNKMKLASKIPWYPWVIKGEVGGYTLEYKGDLTFVTVRGAGHEVPSYEPLRSLALIKHFLDGKPLRMVPPQE</sequence>
<evidence type="ECO:0000256" key="3">
    <source>
        <dbReference type="ARBA" id="ARBA00022670"/>
    </source>
</evidence>
<evidence type="ECO:0000256" key="2">
    <source>
        <dbReference type="ARBA" id="ARBA00022645"/>
    </source>
</evidence>
<organism evidence="8 9">
    <name type="scientific">Kingdonia uniflora</name>
    <dbReference type="NCBI Taxonomy" id="39325"/>
    <lineage>
        <taxon>Eukaryota</taxon>
        <taxon>Viridiplantae</taxon>
        <taxon>Streptophyta</taxon>
        <taxon>Embryophyta</taxon>
        <taxon>Tracheophyta</taxon>
        <taxon>Spermatophyta</taxon>
        <taxon>Magnoliopsida</taxon>
        <taxon>Ranunculales</taxon>
        <taxon>Circaeasteraceae</taxon>
        <taxon>Kingdonia</taxon>
    </lineage>
</organism>
<keyword evidence="3" id="KW-0645">Protease</keyword>
<keyword evidence="2" id="KW-0121">Carboxypeptidase</keyword>
<gene>
    <name evidence="8" type="ORF">GIB67_012069</name>
</gene>
<keyword evidence="6" id="KW-1015">Disulfide bond</keyword>
<keyword evidence="7" id="KW-0325">Glycoprotein</keyword>
<keyword evidence="9" id="KW-1185">Reference proteome</keyword>
<dbReference type="InterPro" id="IPR029058">
    <property type="entry name" value="AB_hydrolase_fold"/>
</dbReference>
<name>A0A7J7M0G2_9MAGN</name>
<dbReference type="InterPro" id="IPR001563">
    <property type="entry name" value="Peptidase_S10"/>
</dbReference>
<dbReference type="OrthoDB" id="443318at2759"/>
<evidence type="ECO:0000256" key="7">
    <source>
        <dbReference type="ARBA" id="ARBA00023180"/>
    </source>
</evidence>
<proteinExistence type="inferred from homology"/>
<dbReference type="Pfam" id="PF00450">
    <property type="entry name" value="Peptidase_S10"/>
    <property type="match status" value="1"/>
</dbReference>
<comment type="similarity">
    <text evidence="1">Belongs to the peptidase S10 family.</text>
</comment>
<keyword evidence="5" id="KW-0378">Hydrolase</keyword>
<reference evidence="8 9" key="1">
    <citation type="journal article" date="2020" name="IScience">
        <title>Genome Sequencing of the Endangered Kingdonia uniflora (Circaeasteraceae, Ranunculales) Reveals Potential Mechanisms of Evolutionary Specialization.</title>
        <authorList>
            <person name="Sun Y."/>
            <person name="Deng T."/>
            <person name="Zhang A."/>
            <person name="Moore M.J."/>
            <person name="Landis J.B."/>
            <person name="Lin N."/>
            <person name="Zhang H."/>
            <person name="Zhang X."/>
            <person name="Huang J."/>
            <person name="Zhang X."/>
            <person name="Sun H."/>
            <person name="Wang H."/>
        </authorList>
    </citation>
    <scope>NUCLEOTIDE SEQUENCE [LARGE SCALE GENOMIC DNA]</scope>
    <source>
        <strain evidence="8">TB1705</strain>
        <tissue evidence="8">Leaf</tissue>
    </source>
</reference>
<dbReference type="SUPFAM" id="SSF53474">
    <property type="entry name" value="alpha/beta-Hydrolases"/>
    <property type="match status" value="1"/>
</dbReference>
<keyword evidence="4" id="KW-0732">Signal</keyword>
<protein>
    <submittedName>
        <fullName evidence="8">Uncharacterized protein</fullName>
    </submittedName>
</protein>
<dbReference type="FunFam" id="3.40.50.11320:FF:000001">
    <property type="entry name" value="Carboxypeptidase"/>
    <property type="match status" value="1"/>
</dbReference>
<evidence type="ECO:0000256" key="5">
    <source>
        <dbReference type="ARBA" id="ARBA00022801"/>
    </source>
</evidence>
<dbReference type="PROSITE" id="PS00560">
    <property type="entry name" value="CARBOXYPEPT_SER_HIS"/>
    <property type="match status" value="1"/>
</dbReference>
<dbReference type="GO" id="GO:0006508">
    <property type="term" value="P:proteolysis"/>
    <property type="evidence" value="ECO:0007669"/>
    <property type="project" value="UniProtKB-KW"/>
</dbReference>
<dbReference type="InterPro" id="IPR033124">
    <property type="entry name" value="Ser_caboxypep_his_AS"/>
</dbReference>
<dbReference type="Proteomes" id="UP000541444">
    <property type="component" value="Unassembled WGS sequence"/>
</dbReference>
<evidence type="ECO:0000313" key="8">
    <source>
        <dbReference type="EMBL" id="KAF6148294.1"/>
    </source>
</evidence>